<dbReference type="SMART" id="SM00862">
    <property type="entry name" value="Trans_reg_C"/>
    <property type="match status" value="1"/>
</dbReference>
<comment type="caution">
    <text evidence="10">The sequence shown here is derived from an EMBL/GenBank/DDBJ whole genome shotgun (WGS) entry which is preliminary data.</text>
</comment>
<dbReference type="GO" id="GO:0032993">
    <property type="term" value="C:protein-DNA complex"/>
    <property type="evidence" value="ECO:0007669"/>
    <property type="project" value="TreeGrafter"/>
</dbReference>
<accession>A0A7X9FS33</accession>
<keyword evidence="5" id="KW-0804">Transcription</keyword>
<keyword evidence="3" id="KW-0805">Transcription regulation</keyword>
<evidence type="ECO:0000259" key="8">
    <source>
        <dbReference type="PROSITE" id="PS50110"/>
    </source>
</evidence>
<dbReference type="Pfam" id="PF00486">
    <property type="entry name" value="Trans_reg_C"/>
    <property type="match status" value="1"/>
</dbReference>
<dbReference type="CDD" id="cd00383">
    <property type="entry name" value="trans_reg_C"/>
    <property type="match status" value="1"/>
</dbReference>
<dbReference type="FunFam" id="3.40.50.2300:FF:000001">
    <property type="entry name" value="DNA-binding response regulator PhoB"/>
    <property type="match status" value="1"/>
</dbReference>
<dbReference type="SUPFAM" id="SSF46894">
    <property type="entry name" value="C-terminal effector domain of the bipartite response regulators"/>
    <property type="match status" value="1"/>
</dbReference>
<dbReference type="FunFam" id="1.10.10.10:FF:000018">
    <property type="entry name" value="DNA-binding response regulator ResD"/>
    <property type="match status" value="1"/>
</dbReference>
<dbReference type="InterPro" id="IPR011006">
    <property type="entry name" value="CheY-like_superfamily"/>
</dbReference>
<dbReference type="PROSITE" id="PS51755">
    <property type="entry name" value="OMPR_PHOB"/>
    <property type="match status" value="1"/>
</dbReference>
<evidence type="ECO:0000256" key="3">
    <source>
        <dbReference type="ARBA" id="ARBA00023015"/>
    </source>
</evidence>
<keyword evidence="2" id="KW-0902">Two-component regulatory system</keyword>
<dbReference type="InterPro" id="IPR001867">
    <property type="entry name" value="OmpR/PhoB-type_DNA-bd"/>
</dbReference>
<dbReference type="PANTHER" id="PTHR48111">
    <property type="entry name" value="REGULATOR OF RPOS"/>
    <property type="match status" value="1"/>
</dbReference>
<dbReference type="GO" id="GO:0006355">
    <property type="term" value="P:regulation of DNA-templated transcription"/>
    <property type="evidence" value="ECO:0007669"/>
    <property type="project" value="InterPro"/>
</dbReference>
<evidence type="ECO:0000313" key="10">
    <source>
        <dbReference type="EMBL" id="NMC62853.1"/>
    </source>
</evidence>
<sequence>MHTEKNQNILIIEDDPNISKLIQLQMKDHGFLVDIAGNGNDGYQKGRSGNYILIILDIMLPGLDGLEICKRLRAEKIFIPILILTSRTEEIDKILGLEVGADDYLCKPFSVRELVARVKALCRRISDWGALPEASVKEEITLGALHINTAKRRVIVNGCEIALTAKEFELLTLLASSPGRVYTREQLLGLIWNYDSIAYEHTVTSHINRLRSKIEKDASKPKFILTEWGVGYKFNDIW</sequence>
<dbReference type="InterPro" id="IPR039420">
    <property type="entry name" value="WalR-like"/>
</dbReference>
<dbReference type="PROSITE" id="PS50110">
    <property type="entry name" value="RESPONSE_REGULATORY"/>
    <property type="match status" value="1"/>
</dbReference>
<keyword evidence="4 7" id="KW-0238">DNA-binding</keyword>
<dbReference type="Pfam" id="PF00072">
    <property type="entry name" value="Response_reg"/>
    <property type="match status" value="1"/>
</dbReference>
<gene>
    <name evidence="10" type="ORF">GYA55_06750</name>
</gene>
<reference evidence="10 11" key="1">
    <citation type="journal article" date="2020" name="Biotechnol. Biofuels">
        <title>New insights from the biogas microbiome by comprehensive genome-resolved metagenomics of nearly 1600 species originating from multiple anaerobic digesters.</title>
        <authorList>
            <person name="Campanaro S."/>
            <person name="Treu L."/>
            <person name="Rodriguez-R L.M."/>
            <person name="Kovalovszki A."/>
            <person name="Ziels R.M."/>
            <person name="Maus I."/>
            <person name="Zhu X."/>
            <person name="Kougias P.G."/>
            <person name="Basile A."/>
            <person name="Luo G."/>
            <person name="Schluter A."/>
            <person name="Konstantinidis K.T."/>
            <person name="Angelidaki I."/>
        </authorList>
    </citation>
    <scope>NUCLEOTIDE SEQUENCE [LARGE SCALE GENOMIC DNA]</scope>
    <source>
        <strain evidence="10">AS27yjCOA_65</strain>
    </source>
</reference>
<evidence type="ECO:0000259" key="9">
    <source>
        <dbReference type="PROSITE" id="PS51755"/>
    </source>
</evidence>
<dbReference type="GO" id="GO:0000156">
    <property type="term" value="F:phosphorelay response regulator activity"/>
    <property type="evidence" value="ECO:0007669"/>
    <property type="project" value="TreeGrafter"/>
</dbReference>
<dbReference type="SMART" id="SM00448">
    <property type="entry name" value="REC"/>
    <property type="match status" value="1"/>
</dbReference>
<dbReference type="GO" id="GO:0000976">
    <property type="term" value="F:transcription cis-regulatory region binding"/>
    <property type="evidence" value="ECO:0007669"/>
    <property type="project" value="TreeGrafter"/>
</dbReference>
<dbReference type="EMBL" id="JAAZON010000296">
    <property type="protein sequence ID" value="NMC62853.1"/>
    <property type="molecule type" value="Genomic_DNA"/>
</dbReference>
<dbReference type="AlphaFoldDB" id="A0A7X9FS33"/>
<dbReference type="Gene3D" id="6.10.250.690">
    <property type="match status" value="1"/>
</dbReference>
<evidence type="ECO:0000256" key="1">
    <source>
        <dbReference type="ARBA" id="ARBA00022553"/>
    </source>
</evidence>
<evidence type="ECO:0000256" key="4">
    <source>
        <dbReference type="ARBA" id="ARBA00023125"/>
    </source>
</evidence>
<dbReference type="SUPFAM" id="SSF52172">
    <property type="entry name" value="CheY-like"/>
    <property type="match status" value="1"/>
</dbReference>
<dbReference type="Gene3D" id="3.40.50.2300">
    <property type="match status" value="1"/>
</dbReference>
<evidence type="ECO:0000256" key="7">
    <source>
        <dbReference type="PROSITE-ProRule" id="PRU01091"/>
    </source>
</evidence>
<name>A0A7X9FS33_9DELT</name>
<dbReference type="InterPro" id="IPR001789">
    <property type="entry name" value="Sig_transdc_resp-reg_receiver"/>
</dbReference>
<organism evidence="10 11">
    <name type="scientific">SAR324 cluster bacterium</name>
    <dbReference type="NCBI Taxonomy" id="2024889"/>
    <lineage>
        <taxon>Bacteria</taxon>
        <taxon>Deltaproteobacteria</taxon>
        <taxon>SAR324 cluster</taxon>
    </lineage>
</organism>
<dbReference type="Proteomes" id="UP000524246">
    <property type="component" value="Unassembled WGS sequence"/>
</dbReference>
<dbReference type="InterPro" id="IPR036388">
    <property type="entry name" value="WH-like_DNA-bd_sf"/>
</dbReference>
<dbReference type="InterPro" id="IPR016032">
    <property type="entry name" value="Sig_transdc_resp-reg_C-effctor"/>
</dbReference>
<protein>
    <submittedName>
        <fullName evidence="10">Response regulator transcription factor</fullName>
    </submittedName>
</protein>
<evidence type="ECO:0000256" key="2">
    <source>
        <dbReference type="ARBA" id="ARBA00023012"/>
    </source>
</evidence>
<proteinExistence type="predicted"/>
<evidence type="ECO:0000313" key="11">
    <source>
        <dbReference type="Proteomes" id="UP000524246"/>
    </source>
</evidence>
<feature type="domain" description="OmpR/PhoB-type" evidence="9">
    <location>
        <begin position="137"/>
        <end position="236"/>
    </location>
</feature>
<dbReference type="GO" id="GO:0005829">
    <property type="term" value="C:cytosol"/>
    <property type="evidence" value="ECO:0007669"/>
    <property type="project" value="TreeGrafter"/>
</dbReference>
<feature type="domain" description="Response regulatory" evidence="8">
    <location>
        <begin position="8"/>
        <end position="122"/>
    </location>
</feature>
<evidence type="ECO:0000256" key="6">
    <source>
        <dbReference type="PROSITE-ProRule" id="PRU00169"/>
    </source>
</evidence>
<feature type="modified residue" description="4-aspartylphosphate" evidence="6">
    <location>
        <position position="57"/>
    </location>
</feature>
<keyword evidence="1 6" id="KW-0597">Phosphoprotein</keyword>
<evidence type="ECO:0000256" key="5">
    <source>
        <dbReference type="ARBA" id="ARBA00023163"/>
    </source>
</evidence>
<feature type="DNA-binding region" description="OmpR/PhoB-type" evidence="7">
    <location>
        <begin position="137"/>
        <end position="236"/>
    </location>
</feature>
<dbReference type="PANTHER" id="PTHR48111:SF1">
    <property type="entry name" value="TWO-COMPONENT RESPONSE REGULATOR ORR33"/>
    <property type="match status" value="1"/>
</dbReference>
<dbReference type="Gene3D" id="1.10.10.10">
    <property type="entry name" value="Winged helix-like DNA-binding domain superfamily/Winged helix DNA-binding domain"/>
    <property type="match status" value="1"/>
</dbReference>